<dbReference type="InterPro" id="IPR051831">
    <property type="entry name" value="Bromodomain_contain_prot"/>
</dbReference>
<reference evidence="5" key="2">
    <citation type="submission" date="2020-08" db="EMBL/GenBank/DDBJ databases">
        <title>Plant Genome Project.</title>
        <authorList>
            <person name="Zhang R.-G."/>
        </authorList>
    </citation>
    <scope>NUCLEOTIDE SEQUENCE</scope>
    <source>
        <strain evidence="5">Huo1</strain>
        <tissue evidence="5">Leaf</tissue>
    </source>
</reference>
<dbReference type="PROSITE" id="PS50014">
    <property type="entry name" value="BROMODOMAIN_2"/>
    <property type="match status" value="1"/>
</dbReference>
<gene>
    <name evidence="5" type="ORF">SASPL_157618</name>
</gene>
<evidence type="ECO:0000256" key="3">
    <source>
        <dbReference type="SAM" id="MobiDB-lite"/>
    </source>
</evidence>
<evidence type="ECO:0000256" key="2">
    <source>
        <dbReference type="PROSITE-ProRule" id="PRU00035"/>
    </source>
</evidence>
<evidence type="ECO:0000313" key="5">
    <source>
        <dbReference type="EMBL" id="KAG6382674.1"/>
    </source>
</evidence>
<sequence>MSSRVLRVPKRWLREFKRTLEFVHCTLAWLIRVFSMVSVDWRSLKQNQDHDHDGNGVMPAKHTLELVLDTLQRRDTYEIFAQPVDPNQVENYYEIVKEPMDFGTMRAKLHEGCTKIFNNSRKCNAFQLLHHHLLQTGNTKLSTSTLFSISSTTSTVPQARAIHDLANKVGLSNSRVEDRRRVTYLCKEDAAGSTTSKPLILLNVVCKGFGTNGTNGCNAKLLGQHETKLVTKPKQFKTFRDFAPAGCTPPLPKLATQLEMGKKQKLKQKRKDKKSTAD</sequence>
<dbReference type="Pfam" id="PF00439">
    <property type="entry name" value="Bromodomain"/>
    <property type="match status" value="1"/>
</dbReference>
<evidence type="ECO:0000313" key="6">
    <source>
        <dbReference type="Proteomes" id="UP000298416"/>
    </source>
</evidence>
<dbReference type="InterPro" id="IPR036427">
    <property type="entry name" value="Bromodomain-like_sf"/>
</dbReference>
<dbReference type="Gene3D" id="1.20.920.10">
    <property type="entry name" value="Bromodomain-like"/>
    <property type="match status" value="1"/>
</dbReference>
<comment type="caution">
    <text evidence="5">The sequence shown here is derived from an EMBL/GenBank/DDBJ whole genome shotgun (WGS) entry which is preliminary data.</text>
</comment>
<name>A0A8X8VUL6_SALSN</name>
<reference evidence="5" key="1">
    <citation type="submission" date="2018-01" db="EMBL/GenBank/DDBJ databases">
        <authorList>
            <person name="Mao J.F."/>
        </authorList>
    </citation>
    <scope>NUCLEOTIDE SEQUENCE</scope>
    <source>
        <strain evidence="5">Huo1</strain>
        <tissue evidence="5">Leaf</tissue>
    </source>
</reference>
<accession>A0A8X8VUL6</accession>
<evidence type="ECO:0000256" key="1">
    <source>
        <dbReference type="ARBA" id="ARBA00023117"/>
    </source>
</evidence>
<dbReference type="InterPro" id="IPR001487">
    <property type="entry name" value="Bromodomain"/>
</dbReference>
<feature type="domain" description="Bromo" evidence="4">
    <location>
        <begin position="72"/>
        <end position="112"/>
    </location>
</feature>
<feature type="region of interest" description="Disordered" evidence="3">
    <location>
        <begin position="253"/>
        <end position="278"/>
    </location>
</feature>
<dbReference type="PANTHER" id="PTHR22881">
    <property type="entry name" value="BROMODOMAIN CONTAINING PROTEIN"/>
    <property type="match status" value="1"/>
</dbReference>
<dbReference type="AlphaFoldDB" id="A0A8X8VUL6"/>
<evidence type="ECO:0000259" key="4">
    <source>
        <dbReference type="PROSITE" id="PS50014"/>
    </source>
</evidence>
<protein>
    <recommendedName>
        <fullName evidence="4">Bromo domain-containing protein</fullName>
    </recommendedName>
</protein>
<feature type="compositionally biased region" description="Basic residues" evidence="3">
    <location>
        <begin position="263"/>
        <end position="278"/>
    </location>
</feature>
<dbReference type="SMART" id="SM00297">
    <property type="entry name" value="BROMO"/>
    <property type="match status" value="1"/>
</dbReference>
<organism evidence="5">
    <name type="scientific">Salvia splendens</name>
    <name type="common">Scarlet sage</name>
    <dbReference type="NCBI Taxonomy" id="180675"/>
    <lineage>
        <taxon>Eukaryota</taxon>
        <taxon>Viridiplantae</taxon>
        <taxon>Streptophyta</taxon>
        <taxon>Embryophyta</taxon>
        <taxon>Tracheophyta</taxon>
        <taxon>Spermatophyta</taxon>
        <taxon>Magnoliopsida</taxon>
        <taxon>eudicotyledons</taxon>
        <taxon>Gunneridae</taxon>
        <taxon>Pentapetalae</taxon>
        <taxon>asterids</taxon>
        <taxon>lamiids</taxon>
        <taxon>Lamiales</taxon>
        <taxon>Lamiaceae</taxon>
        <taxon>Nepetoideae</taxon>
        <taxon>Mentheae</taxon>
        <taxon>Salviinae</taxon>
        <taxon>Salvia</taxon>
        <taxon>Salvia subgen. Calosphace</taxon>
        <taxon>core Calosphace</taxon>
    </lineage>
</organism>
<keyword evidence="6" id="KW-1185">Reference proteome</keyword>
<keyword evidence="1 2" id="KW-0103">Bromodomain</keyword>
<dbReference type="SUPFAM" id="SSF47370">
    <property type="entry name" value="Bromodomain"/>
    <property type="match status" value="1"/>
</dbReference>
<dbReference type="PANTHER" id="PTHR22881:SF26">
    <property type="entry name" value="BROMODOMAIN CONTAINING PROTEIN, EXPRESSED"/>
    <property type="match status" value="1"/>
</dbReference>
<dbReference type="Proteomes" id="UP000298416">
    <property type="component" value="Unassembled WGS sequence"/>
</dbReference>
<dbReference type="EMBL" id="PNBA02000967">
    <property type="protein sequence ID" value="KAG6382674.1"/>
    <property type="molecule type" value="Genomic_DNA"/>
</dbReference>
<proteinExistence type="predicted"/>